<accession>A0A1H3UC91</accession>
<proteinExistence type="predicted"/>
<name>A0A1H3UC91_9ACTN</name>
<organism evidence="2 3">
    <name type="scientific">Asanoa ishikariensis</name>
    <dbReference type="NCBI Taxonomy" id="137265"/>
    <lineage>
        <taxon>Bacteria</taxon>
        <taxon>Bacillati</taxon>
        <taxon>Actinomycetota</taxon>
        <taxon>Actinomycetes</taxon>
        <taxon>Micromonosporales</taxon>
        <taxon>Micromonosporaceae</taxon>
        <taxon>Asanoa</taxon>
    </lineage>
</organism>
<reference evidence="3" key="1">
    <citation type="submission" date="2016-10" db="EMBL/GenBank/DDBJ databases">
        <authorList>
            <person name="Varghese N."/>
            <person name="Submissions S."/>
        </authorList>
    </citation>
    <scope>NUCLEOTIDE SEQUENCE [LARGE SCALE GENOMIC DNA]</scope>
    <source>
        <strain evidence="3">DSM 44718</strain>
    </source>
</reference>
<sequence length="147" mass="15336">MRGPEPWQVRAHGWAGCLGALLLAWLYGVPFLLIVGFIRRTSTPHLATHAQARAFGATTDTILVTALALNLALPAAGLLLALLLRSRPWIRQFAWTLGGTALIYVAVSIAPAAATAPLIGRTPADQEPAPAVTRCIPISGGRGCPGG</sequence>
<dbReference type="Proteomes" id="UP000199632">
    <property type="component" value="Unassembled WGS sequence"/>
</dbReference>
<dbReference type="EMBL" id="FNQB01000004">
    <property type="protein sequence ID" value="SDZ60060.1"/>
    <property type="molecule type" value="Genomic_DNA"/>
</dbReference>
<dbReference type="RefSeq" id="WP_239083536.1">
    <property type="nucleotide sequence ID" value="NZ_BOND01000005.1"/>
</dbReference>
<keyword evidence="3" id="KW-1185">Reference proteome</keyword>
<keyword evidence="1" id="KW-0472">Membrane</keyword>
<keyword evidence="1" id="KW-1133">Transmembrane helix</keyword>
<dbReference type="STRING" id="137265.SAMN05421684_6979"/>
<feature type="transmembrane region" description="Helical" evidence="1">
    <location>
        <begin position="12"/>
        <end position="38"/>
    </location>
</feature>
<evidence type="ECO:0000313" key="3">
    <source>
        <dbReference type="Proteomes" id="UP000199632"/>
    </source>
</evidence>
<protein>
    <submittedName>
        <fullName evidence="2">Uncharacterized protein</fullName>
    </submittedName>
</protein>
<keyword evidence="1" id="KW-0812">Transmembrane</keyword>
<evidence type="ECO:0000256" key="1">
    <source>
        <dbReference type="SAM" id="Phobius"/>
    </source>
</evidence>
<feature type="transmembrane region" description="Helical" evidence="1">
    <location>
        <begin position="93"/>
        <end position="114"/>
    </location>
</feature>
<dbReference type="AlphaFoldDB" id="A0A1H3UC91"/>
<evidence type="ECO:0000313" key="2">
    <source>
        <dbReference type="EMBL" id="SDZ60060.1"/>
    </source>
</evidence>
<gene>
    <name evidence="2" type="ORF">SAMN05421684_6979</name>
</gene>
<feature type="transmembrane region" description="Helical" evidence="1">
    <location>
        <begin position="62"/>
        <end position="84"/>
    </location>
</feature>